<dbReference type="KEGG" id="cfus:CYFUS_001218"/>
<dbReference type="InterPro" id="IPR020904">
    <property type="entry name" value="Sc_DH/Rdtase_CS"/>
</dbReference>
<accession>A0A250IVP1</accession>
<feature type="compositionally biased region" description="Basic and acidic residues" evidence="2">
    <location>
        <begin position="343"/>
        <end position="352"/>
    </location>
</feature>
<dbReference type="AlphaFoldDB" id="A0A250IVP1"/>
<organism evidence="4 5">
    <name type="scientific">Cystobacter fuscus</name>
    <dbReference type="NCBI Taxonomy" id="43"/>
    <lineage>
        <taxon>Bacteria</taxon>
        <taxon>Pseudomonadati</taxon>
        <taxon>Myxococcota</taxon>
        <taxon>Myxococcia</taxon>
        <taxon>Myxococcales</taxon>
        <taxon>Cystobacterineae</taxon>
        <taxon>Archangiaceae</taxon>
        <taxon>Cystobacter</taxon>
    </lineage>
</organism>
<feature type="domain" description="NAD-dependent epimerase/dehydratase" evidence="3">
    <location>
        <begin position="4"/>
        <end position="240"/>
    </location>
</feature>
<evidence type="ECO:0000256" key="2">
    <source>
        <dbReference type="SAM" id="MobiDB-lite"/>
    </source>
</evidence>
<gene>
    <name evidence="4" type="ORF">CYFUS_001218</name>
</gene>
<sequence length="366" mass="39207">MRVWVTGGAGFIGSHLVEALLGEGHEVAVLDDLSTGRLDNLPRNEPRLEVLVGSILDPRVCARGVRHARAVVHLAARNSVPRSLVEPRPTVDVNVVGSLNVLEAARLEGVARVLYASSSSVYGVAPGLPKHEALPIDACSPYGATKAALEQLARAWSRSFGLPTIGLRYFNVFGPRQQPLSSYAAVIPRFVMACLRGGEAVIHGDGEQTRDFTYVGNVVTANLRALAAREECSGRVYNIATGGRVSVHEVYERIAALLGCSRPPRYGPRQPGDILHSHADVGAAERELGWRPEVSFEEGLRRTVDWYREREASCGVRASFVETASAGSARTNPEPPPTPWGDCPEKEARSDRGTGAPIAPVGEGSG</sequence>
<feature type="region of interest" description="Disordered" evidence="2">
    <location>
        <begin position="324"/>
        <end position="366"/>
    </location>
</feature>
<dbReference type="Pfam" id="PF01370">
    <property type="entry name" value="Epimerase"/>
    <property type="match status" value="1"/>
</dbReference>
<evidence type="ECO:0000313" key="5">
    <source>
        <dbReference type="Proteomes" id="UP000217257"/>
    </source>
</evidence>
<protein>
    <recommendedName>
        <fullName evidence="3">NAD-dependent epimerase/dehydratase domain-containing protein</fullName>
    </recommendedName>
</protein>
<comment type="similarity">
    <text evidence="1">Belongs to the NAD(P)-dependent epimerase/dehydratase family.</text>
</comment>
<dbReference type="InterPro" id="IPR001509">
    <property type="entry name" value="Epimerase_deHydtase"/>
</dbReference>
<evidence type="ECO:0000313" key="4">
    <source>
        <dbReference type="EMBL" id="ATB35804.1"/>
    </source>
</evidence>
<reference evidence="4 5" key="1">
    <citation type="submission" date="2017-06" db="EMBL/GenBank/DDBJ databases">
        <title>Sequencing and comparative analysis of myxobacterial genomes.</title>
        <authorList>
            <person name="Rupp O."/>
            <person name="Goesmann A."/>
            <person name="Sogaard-Andersen L."/>
        </authorList>
    </citation>
    <scope>NUCLEOTIDE SEQUENCE [LARGE SCALE GENOMIC DNA]</scope>
    <source>
        <strain evidence="4 5">DSM 52655</strain>
    </source>
</reference>
<dbReference type="SUPFAM" id="SSF51735">
    <property type="entry name" value="NAD(P)-binding Rossmann-fold domains"/>
    <property type="match status" value="1"/>
</dbReference>
<evidence type="ECO:0000259" key="3">
    <source>
        <dbReference type="Pfam" id="PF01370"/>
    </source>
</evidence>
<evidence type="ECO:0000256" key="1">
    <source>
        <dbReference type="ARBA" id="ARBA00007637"/>
    </source>
</evidence>
<dbReference type="PROSITE" id="PS00061">
    <property type="entry name" value="ADH_SHORT"/>
    <property type="match status" value="1"/>
</dbReference>
<dbReference type="RefSeq" id="WP_095984378.1">
    <property type="nucleotide sequence ID" value="NZ_CP022098.1"/>
</dbReference>
<dbReference type="Gene3D" id="3.90.25.10">
    <property type="entry name" value="UDP-galactose 4-epimerase, domain 1"/>
    <property type="match status" value="1"/>
</dbReference>
<dbReference type="PRINTS" id="PR01713">
    <property type="entry name" value="NUCEPIMERASE"/>
</dbReference>
<proteinExistence type="inferred from homology"/>
<name>A0A250IVP1_9BACT</name>
<dbReference type="InterPro" id="IPR036291">
    <property type="entry name" value="NAD(P)-bd_dom_sf"/>
</dbReference>
<dbReference type="Gene3D" id="3.40.50.720">
    <property type="entry name" value="NAD(P)-binding Rossmann-like Domain"/>
    <property type="match status" value="1"/>
</dbReference>
<dbReference type="PANTHER" id="PTHR43000">
    <property type="entry name" value="DTDP-D-GLUCOSE 4,6-DEHYDRATASE-RELATED"/>
    <property type="match status" value="1"/>
</dbReference>
<dbReference type="EMBL" id="CP022098">
    <property type="protein sequence ID" value="ATB35804.1"/>
    <property type="molecule type" value="Genomic_DNA"/>
</dbReference>
<dbReference type="Proteomes" id="UP000217257">
    <property type="component" value="Chromosome"/>
</dbReference>